<dbReference type="Gene3D" id="3.90.1750.20">
    <property type="entry name" value="Putative Large Serine Recombinase, Chain B, Domain 2"/>
    <property type="match status" value="1"/>
</dbReference>
<dbReference type="Pfam" id="PF00239">
    <property type="entry name" value="Resolvase"/>
    <property type="match status" value="1"/>
</dbReference>
<dbReference type="Pfam" id="PF07508">
    <property type="entry name" value="Recombinase"/>
    <property type="match status" value="1"/>
</dbReference>
<dbReference type="InterPro" id="IPR038109">
    <property type="entry name" value="DNA_bind_recomb_sf"/>
</dbReference>
<dbReference type="Proteomes" id="UP000225844">
    <property type="component" value="Segment"/>
</dbReference>
<dbReference type="SMART" id="SM00857">
    <property type="entry name" value="Resolvase"/>
    <property type="match status" value="1"/>
</dbReference>
<dbReference type="InterPro" id="IPR050639">
    <property type="entry name" value="SSR_resolvase"/>
</dbReference>
<evidence type="ECO:0000313" key="5">
    <source>
        <dbReference type="Proteomes" id="UP000225844"/>
    </source>
</evidence>
<dbReference type="EMBL" id="KT124228">
    <property type="protein sequence ID" value="AKY03507.1"/>
    <property type="molecule type" value="Genomic_DNA"/>
</dbReference>
<name>A0A0K1Y8U8_9CAUD</name>
<feature type="domain" description="Recombinase" evidence="3">
    <location>
        <begin position="213"/>
        <end position="332"/>
    </location>
</feature>
<dbReference type="GO" id="GO:0003677">
    <property type="term" value="F:DNA binding"/>
    <property type="evidence" value="ECO:0007669"/>
    <property type="project" value="UniProtKB-KW"/>
</dbReference>
<dbReference type="InterPro" id="IPR025827">
    <property type="entry name" value="Zn_ribbon_recom_dom"/>
</dbReference>
<proteinExistence type="predicted"/>
<dbReference type="PANTHER" id="PTHR30461:SF2">
    <property type="entry name" value="SERINE RECOMBINASE PINE-RELATED"/>
    <property type="match status" value="1"/>
</dbReference>
<evidence type="ECO:0000313" key="4">
    <source>
        <dbReference type="EMBL" id="AKY03507.1"/>
    </source>
</evidence>
<dbReference type="PANTHER" id="PTHR30461">
    <property type="entry name" value="DNA-INVERTASE FROM LAMBDOID PROPHAGE"/>
    <property type="match status" value="1"/>
</dbReference>
<dbReference type="CDD" id="cd00338">
    <property type="entry name" value="Ser_Recombinase"/>
    <property type="match status" value="1"/>
</dbReference>
<dbReference type="InterPro" id="IPR006119">
    <property type="entry name" value="Resolv_N"/>
</dbReference>
<evidence type="ECO:0000256" key="2">
    <source>
        <dbReference type="ARBA" id="ARBA00023172"/>
    </source>
</evidence>
<protein>
    <submittedName>
        <fullName evidence="4">Serine integrase</fullName>
    </submittedName>
</protein>
<keyword evidence="2" id="KW-0233">DNA recombination</keyword>
<gene>
    <name evidence="4" type="ORF">SEA_DANZINA_52</name>
</gene>
<sequence>MWACSHLRADGTTPTSSSTLLTMSARDYDIEAEWTPADLALLKELEEAEALLPADAPRALLSVRLSVFTDDTTSPVRQELDLRQLAREKGHRVVGLASDLNVSATKVPPWKRKSLGDWLNNRAPEFDALLFWKIDRFIRNLNDLNVMIRWSETYSKNLISKNDPIDLTTTMGKMMVSLLGGVAEIEAANTKTRVESLWDYTKTQGEWHVGKPPFGYKTARDEAGKVVLVEDPLAVETLHTARELVMSGMSTTAAAKVLKERGLISSTTATLTRRLRNPGVLGLRVEEDKDGGIRRSKLILGRDGQPIRIADPIFTEEQFEELQAVLDKRGKRQPHRQPGGATSFLGVLKCAVCETNMINHYTRNRHGDYAYLRCQGCKSGGYGAPNPQEVYDRLVEQVLAVLGDFPVEMREYARGEEKRKELKRLEESIAYYMKELEPGGRFTKTRFTQDQAEGTLDKLIAELEAIDPESAKDRWVYVAGGKTFREHWEEGGIDAMSADLIRAGIMCQVTRTKVPKVRAPQVHLKLMIPKDVRTRLVIRPDDFGQTF</sequence>
<dbReference type="Gene3D" id="3.40.50.1390">
    <property type="entry name" value="Resolvase, N-terminal catalytic domain"/>
    <property type="match status" value="1"/>
</dbReference>
<evidence type="ECO:0000256" key="1">
    <source>
        <dbReference type="ARBA" id="ARBA00023125"/>
    </source>
</evidence>
<reference evidence="4 5" key="1">
    <citation type="submission" date="2015-06" db="EMBL/GenBank/DDBJ databases">
        <authorList>
            <person name="Zinanti J.F."/>
            <person name="Ahmed T."/>
            <person name="Alvarez G.E."/>
            <person name="Cox E.C."/>
            <person name="Garcia C."/>
            <person name="Layton S.R."/>
            <person name="Bhuiyan S."/>
            <person name="Donegan-Quick R."/>
            <person name="Benjamin R.C."/>
            <person name="Hughes L.E."/>
            <person name="Bradley K.W."/>
            <person name="Asai D.J."/>
            <person name="Bowman C.A."/>
            <person name="Russell D.A."/>
            <person name="Pope W.H."/>
            <person name="Jacobs-Sera D."/>
            <person name="Hendrix R.W."/>
            <person name="Hatfull G.F."/>
        </authorList>
    </citation>
    <scope>NUCLEOTIDE SEQUENCE [LARGE SCALE GENOMIC DNA]</scope>
</reference>
<dbReference type="GO" id="GO:0000150">
    <property type="term" value="F:DNA strand exchange activity"/>
    <property type="evidence" value="ECO:0007669"/>
    <property type="project" value="InterPro"/>
</dbReference>
<organism evidence="4 5">
    <name type="scientific">Streptomyces phage Danzina</name>
    <dbReference type="NCBI Taxonomy" id="1690427"/>
    <lineage>
        <taxon>Viruses</taxon>
        <taxon>Duplodnaviria</taxon>
        <taxon>Heunggongvirae</taxon>
        <taxon>Uroviricota</taxon>
        <taxon>Caudoviricetes</taxon>
        <taxon>Arquatrovirinae</taxon>
        <taxon>Likavirus</taxon>
        <taxon>Likavirus danzina</taxon>
    </lineage>
</organism>
<accession>A0A0K1Y8U8</accession>
<dbReference type="InterPro" id="IPR011109">
    <property type="entry name" value="DNA_bind_recombinase_dom"/>
</dbReference>
<keyword evidence="5" id="KW-1185">Reference proteome</keyword>
<keyword evidence="1" id="KW-0238">DNA-binding</keyword>
<dbReference type="SUPFAM" id="SSF53041">
    <property type="entry name" value="Resolvase-like"/>
    <property type="match status" value="1"/>
</dbReference>
<dbReference type="Pfam" id="PF13408">
    <property type="entry name" value="Zn_ribbon_recom"/>
    <property type="match status" value="1"/>
</dbReference>
<dbReference type="InterPro" id="IPR036162">
    <property type="entry name" value="Resolvase-like_N_sf"/>
</dbReference>
<evidence type="ECO:0000259" key="3">
    <source>
        <dbReference type="PROSITE" id="PS51737"/>
    </source>
</evidence>
<dbReference type="PROSITE" id="PS51737">
    <property type="entry name" value="RECOMBINASE_DNA_BIND"/>
    <property type="match status" value="1"/>
</dbReference>